<dbReference type="OrthoDB" id="10000856at2"/>
<evidence type="ECO:0000313" key="2">
    <source>
        <dbReference type="EMBL" id="QDU86176.1"/>
    </source>
</evidence>
<feature type="chain" id="PRO_5021871250" description="IPT/TIG domain protein" evidence="1">
    <location>
        <begin position="23"/>
        <end position="355"/>
    </location>
</feature>
<organism evidence="2 3">
    <name type="scientific">Rohdeia mirabilis</name>
    <dbReference type="NCBI Taxonomy" id="2528008"/>
    <lineage>
        <taxon>Bacteria</taxon>
        <taxon>Pseudomonadati</taxon>
        <taxon>Planctomycetota</taxon>
        <taxon>Planctomycetia</taxon>
        <taxon>Planctomycetia incertae sedis</taxon>
        <taxon>Rohdeia</taxon>
    </lineage>
</organism>
<feature type="signal peptide" evidence="1">
    <location>
        <begin position="1"/>
        <end position="22"/>
    </location>
</feature>
<gene>
    <name evidence="2" type="ORF">Pla163_33260</name>
</gene>
<accession>A0A518D3X6</accession>
<reference evidence="2 3" key="1">
    <citation type="submission" date="2019-02" db="EMBL/GenBank/DDBJ databases">
        <title>Deep-cultivation of Planctomycetes and their phenomic and genomic characterization uncovers novel biology.</title>
        <authorList>
            <person name="Wiegand S."/>
            <person name="Jogler M."/>
            <person name="Boedeker C."/>
            <person name="Pinto D."/>
            <person name="Vollmers J."/>
            <person name="Rivas-Marin E."/>
            <person name="Kohn T."/>
            <person name="Peeters S.H."/>
            <person name="Heuer A."/>
            <person name="Rast P."/>
            <person name="Oberbeckmann S."/>
            <person name="Bunk B."/>
            <person name="Jeske O."/>
            <person name="Meyerdierks A."/>
            <person name="Storesund J.E."/>
            <person name="Kallscheuer N."/>
            <person name="Luecker S."/>
            <person name="Lage O.M."/>
            <person name="Pohl T."/>
            <person name="Merkel B.J."/>
            <person name="Hornburger P."/>
            <person name="Mueller R.-W."/>
            <person name="Bruemmer F."/>
            <person name="Labrenz M."/>
            <person name="Spormann A.M."/>
            <person name="Op den Camp H."/>
            <person name="Overmann J."/>
            <person name="Amann R."/>
            <person name="Jetten M.S.M."/>
            <person name="Mascher T."/>
            <person name="Medema M.H."/>
            <person name="Devos D.P."/>
            <person name="Kaster A.-K."/>
            <person name="Ovreas L."/>
            <person name="Rohde M."/>
            <person name="Galperin M.Y."/>
            <person name="Jogler C."/>
        </authorList>
    </citation>
    <scope>NUCLEOTIDE SEQUENCE [LARGE SCALE GENOMIC DNA]</scope>
    <source>
        <strain evidence="2 3">Pla163</strain>
    </source>
</reference>
<protein>
    <recommendedName>
        <fullName evidence="4">IPT/TIG domain protein</fullName>
    </recommendedName>
</protein>
<name>A0A518D3X6_9BACT</name>
<keyword evidence="1" id="KW-0732">Signal</keyword>
<evidence type="ECO:0008006" key="4">
    <source>
        <dbReference type="Google" id="ProtNLM"/>
    </source>
</evidence>
<dbReference type="Proteomes" id="UP000319342">
    <property type="component" value="Chromosome"/>
</dbReference>
<evidence type="ECO:0000256" key="1">
    <source>
        <dbReference type="SAM" id="SignalP"/>
    </source>
</evidence>
<dbReference type="EMBL" id="CP036290">
    <property type="protein sequence ID" value="QDU86176.1"/>
    <property type="molecule type" value="Genomic_DNA"/>
</dbReference>
<dbReference type="AlphaFoldDB" id="A0A518D3X6"/>
<sequence length="355" mass="36363" precursor="true">MSKFVACLTLFAAALLALPAAAQTCPNGSDVHYQNDVLPQVPTQFTAVAVIPGLCEGEGCASVFDLSGPGPQTLTQVAAPFTSQFGSVGAVATINVVVFDNVTFNGAGVPNMSNKVFDLNQDTGNSIQVVDGGLNVIDMTPYNVTVTGPKFAVGFVMNINPNGNCTSGFPSNFFTDNTACAAGKSLIRIQGQGWVDTALAAIGPFTLCGFGAYNGQWVIRACTEPVGNPLNVTVIGSPAIPGQFVQLIFNAPGHAGHLYVAGASGSINSGIAIPPHGTFPLDYDSLLNLSIFSGGGGIFNNFIGTVGPAGTAPGLILLPSNAPPGIDFYVAFVTFDPFDGVTPWGISSPALVQIQ</sequence>
<dbReference type="RefSeq" id="WP_145190923.1">
    <property type="nucleotide sequence ID" value="NZ_CP036290.1"/>
</dbReference>
<proteinExistence type="predicted"/>
<keyword evidence="3" id="KW-1185">Reference proteome</keyword>
<evidence type="ECO:0000313" key="3">
    <source>
        <dbReference type="Proteomes" id="UP000319342"/>
    </source>
</evidence>